<evidence type="ECO:0000256" key="2">
    <source>
        <dbReference type="ARBA" id="ARBA00023239"/>
    </source>
</evidence>
<dbReference type="AlphaFoldDB" id="A0A9W8QIQ0"/>
<evidence type="ECO:0000313" key="4">
    <source>
        <dbReference type="Proteomes" id="UP001144673"/>
    </source>
</evidence>
<gene>
    <name evidence="3" type="ORF">LMH87_009182</name>
</gene>
<keyword evidence="4" id="KW-1185">Reference proteome</keyword>
<proteinExistence type="predicted"/>
<dbReference type="PANTHER" id="PTHR10067:SF9">
    <property type="entry name" value="PHOSPHATIDYLSERINE DECARBOXYLASE FAMILY PROTEIN (AFU_ORTHOLOGUE AFUA_7G01730)"/>
    <property type="match status" value="1"/>
</dbReference>
<evidence type="ECO:0000313" key="3">
    <source>
        <dbReference type="EMBL" id="KAJ4158666.1"/>
    </source>
</evidence>
<dbReference type="GO" id="GO:0004609">
    <property type="term" value="F:phosphatidylserine decarboxylase activity"/>
    <property type="evidence" value="ECO:0007669"/>
    <property type="project" value="InterPro"/>
</dbReference>
<name>A0A9W8QIQ0_AKAMU</name>
<accession>A0A9W8QIQ0</accession>
<protein>
    <recommendedName>
        <fullName evidence="5">Phosphatidylserine decarboxylase</fullName>
    </recommendedName>
</protein>
<dbReference type="GO" id="GO:0006646">
    <property type="term" value="P:phosphatidylethanolamine biosynthetic process"/>
    <property type="evidence" value="ECO:0007669"/>
    <property type="project" value="TreeGrafter"/>
</dbReference>
<sequence>MLQLFSVIVTEVAPTWDMAELRGRPAGPSVYSNPGLAHGDAQWSLHVLTAAEDGWLCKASLAALEQDGNAEYGARYSFSELFSCTPAEDPVHWGFKSWDDFFTRQFRDIDKVRPVGHRIVSACEARPYALQANVKAYDSFWLKGNRYSVMEMLDHHELAESFIGGTVFQSFLTLTSYHRWCAPVSGHVIEVRVVDGTYFSEATFAGFSSPIGPDPSGPDRSQVYVTEVATRALIFIRAPPPIGIVCAMFVGLSDVSTCDIAHRFRDGLPKPVYKGEEIGTFRHGGSSYCLLFRKGLRLSWVPGAMPRENARNVLVRSELAYGYTEE</sequence>
<evidence type="ECO:0008006" key="5">
    <source>
        <dbReference type="Google" id="ProtNLM"/>
    </source>
</evidence>
<dbReference type="PANTHER" id="PTHR10067">
    <property type="entry name" value="PHOSPHATIDYLSERINE DECARBOXYLASE"/>
    <property type="match status" value="1"/>
</dbReference>
<evidence type="ECO:0000256" key="1">
    <source>
        <dbReference type="ARBA" id="ARBA00022793"/>
    </source>
</evidence>
<organism evidence="3 4">
    <name type="scientific">Akanthomyces muscarius</name>
    <name type="common">Entomopathogenic fungus</name>
    <name type="synonym">Lecanicillium muscarium</name>
    <dbReference type="NCBI Taxonomy" id="2231603"/>
    <lineage>
        <taxon>Eukaryota</taxon>
        <taxon>Fungi</taxon>
        <taxon>Dikarya</taxon>
        <taxon>Ascomycota</taxon>
        <taxon>Pezizomycotina</taxon>
        <taxon>Sordariomycetes</taxon>
        <taxon>Hypocreomycetidae</taxon>
        <taxon>Hypocreales</taxon>
        <taxon>Cordycipitaceae</taxon>
        <taxon>Akanthomyces</taxon>
    </lineage>
</organism>
<dbReference type="RefSeq" id="XP_056057033.1">
    <property type="nucleotide sequence ID" value="XM_056202473.1"/>
</dbReference>
<keyword evidence="2" id="KW-0456">Lyase</keyword>
<comment type="caution">
    <text evidence="3">The sequence shown here is derived from an EMBL/GenBank/DDBJ whole genome shotgun (WGS) entry which is preliminary data.</text>
</comment>
<dbReference type="GO" id="GO:0005739">
    <property type="term" value="C:mitochondrion"/>
    <property type="evidence" value="ECO:0007669"/>
    <property type="project" value="TreeGrafter"/>
</dbReference>
<dbReference type="EMBL" id="JAJHUN010000006">
    <property type="protein sequence ID" value="KAJ4158666.1"/>
    <property type="molecule type" value="Genomic_DNA"/>
</dbReference>
<dbReference type="Pfam" id="PF02666">
    <property type="entry name" value="PS_Dcarbxylase"/>
    <property type="match status" value="1"/>
</dbReference>
<dbReference type="Proteomes" id="UP001144673">
    <property type="component" value="Unassembled WGS sequence"/>
</dbReference>
<dbReference type="GeneID" id="80896341"/>
<dbReference type="KEGG" id="amus:LMH87_009182"/>
<keyword evidence="1" id="KW-0210">Decarboxylase</keyword>
<reference evidence="3" key="1">
    <citation type="journal article" date="2023" name="Access Microbiol">
        <title>De-novo genome assembly for Akanthomyces muscarius, a biocontrol agent of insect agricultural pests.</title>
        <authorList>
            <person name="Erdos Z."/>
            <person name="Studholme D.J."/>
            <person name="Raymond B."/>
            <person name="Sharma M."/>
        </authorList>
    </citation>
    <scope>NUCLEOTIDE SEQUENCE</scope>
    <source>
        <strain evidence="3">Ve6</strain>
    </source>
</reference>
<dbReference type="InterPro" id="IPR003817">
    <property type="entry name" value="PS_Dcarbxylase"/>
</dbReference>